<feature type="coiled-coil region" evidence="1">
    <location>
        <begin position="535"/>
        <end position="569"/>
    </location>
</feature>
<reference evidence="2 3" key="1">
    <citation type="submission" date="2020-12" db="EMBL/GenBank/DDBJ databases">
        <title>WGS of Legionella: environmental sample.</title>
        <authorList>
            <person name="Cristino S."/>
            <person name="Girolamini L."/>
            <person name="Salaris S."/>
            <person name="Pascale M.R."/>
            <person name="Mazzotta M."/>
            <person name="Orsini M."/>
            <person name="Grottola A."/>
        </authorList>
    </citation>
    <scope>NUCLEOTIDE SEQUENCE [LARGE SCALE GENOMIC DNA]</scope>
    <source>
        <strain evidence="2 3">30cs62</strain>
    </source>
</reference>
<dbReference type="EMBL" id="JADWVN010000026">
    <property type="protein sequence ID" value="MBL7527269.1"/>
    <property type="molecule type" value="Genomic_DNA"/>
</dbReference>
<sequence>MSFEKIDVSLEQITQLVSNSTDPINDELSSQIINGCIAVFDQLFADGLENNSIEARIENLINEKTSETELEAQELTFEYIKRIITLKDHLDSLPDNFPSKEKLNARLLGHCSSDWMRTFRAGTAANAAENFSLFRKEYFKDFNESTVEVRTWGTKEELGNGLNNVLRQKLQGDNVGHVAIMMRFPVNQHNKALIENYCYHENGKQKIPVSIERSGTGLVYKVYWSYWPGRLSTPNKDIKEERTGFEFKTQSDVLSRMPPELKERHIFQKQKKDFFERQQTINLAPVATTVISEQKYSTMQQEYLSLKLKKYKIDEEIQTLATLMKNYLNEGKEFSAKGDWTEKSIKPSSNLLSILARFKNEIGDRKLCANILKNKKITKEQAELITRKVDKLLDDKFKEVVTLNTQIKEVMQEIYAPAVEIKNIKKEIKEIHQELKRHTKYNDLYKEIEAYKQQEGTKRPPMTILRDWCDAIDTPTENRLKLFNGPFTHEKIDELLAEIKKKQNVPPTQEVLLEKLHKANQSLNALLISPKKETIRIHEEKLKKKTEQIKTIEEKIVELQTQIKKIELNQTNAILLGNAKIAELEQMHLKFEKDKTVSLEPINKKISTLKTLSLKIEADQAQAIANTDHKLEKLERLLAHFDTISDNHNVSTKGIKFNYKNNRERSESEKELFGNSPNYWRVKNKEAVVALINIVKEDRNNLQLGKLPKPINFVYTRDKTEEEIERFGNNWYPKTGEDIWKLSNKEDVDTLLKILDDDRAKAAKEFKFQPVDFSYGSTRDRPKTPEEQSAYGALVYDSSGTHHWAIKSQEDLDKLIEIIKADQAKLRDNPISKPINFKYGTPELHKRTEEEKNAFGSNRYKTGEFNWAIKDIAHAQRMIEIMQSDIGRLQEESRIIAKKIENIRLQSRVHQVSKDQIIRGIPTRNAVLHDFNIEEMLKTASQLASTTSAFDLIEENCSTTSMKLLRAGAPPDMSHMFTWTQNTADNPASNAFLTNPQAVYSAATLVAKSQGGDKDAIDRVKAEALIKPNTNYYLKINRLLAFKDNKTQLLNTLKSNVFSYLRIVPQLISDLWVTTDTKHAPKDEQEIDKYLNKINDAVRAQGHSTIKHEHPLLAIQSMKEKLQEAPDNIPFFDEKTLKTVREYFLNLESKEPQTEEEIQLLKDYSDIINERDERLSCVELAVMRTNDPAAHLLSRTDKSKDLKWAQAPSQQAEIMLAKFIEEYSSIQSSKYFQFMRSNFIGTLPSAATAEERLQIIQKHILETPSSTSARAWDNCKFTKETLDLVGIKSDVTAPESSNSVLIKPNDPAATAASLRDRYRLMKEESVSPVTEHKIQP</sequence>
<gene>
    <name evidence="2" type="ORF">I5282_11915</name>
</gene>
<dbReference type="Proteomes" id="UP000809910">
    <property type="component" value="Unassembled WGS sequence"/>
</dbReference>
<keyword evidence="1" id="KW-0175">Coiled coil</keyword>
<evidence type="ECO:0000256" key="1">
    <source>
        <dbReference type="SAM" id="Coils"/>
    </source>
</evidence>
<dbReference type="RefSeq" id="WP_203108275.1">
    <property type="nucleotide sequence ID" value="NZ_JADOBG010000006.1"/>
</dbReference>
<name>A0ABS1WD86_9GAMM</name>
<comment type="caution">
    <text evidence="2">The sequence shown here is derived from an EMBL/GenBank/DDBJ whole genome shotgun (WGS) entry which is preliminary data.</text>
</comment>
<proteinExistence type="predicted"/>
<evidence type="ECO:0000313" key="3">
    <source>
        <dbReference type="Proteomes" id="UP000809910"/>
    </source>
</evidence>
<organism evidence="2 3">
    <name type="scientific">Legionella bononiensis</name>
    <dbReference type="NCBI Taxonomy" id="2793102"/>
    <lineage>
        <taxon>Bacteria</taxon>
        <taxon>Pseudomonadati</taxon>
        <taxon>Pseudomonadota</taxon>
        <taxon>Gammaproteobacteria</taxon>
        <taxon>Legionellales</taxon>
        <taxon>Legionellaceae</taxon>
        <taxon>Legionella</taxon>
    </lineage>
</organism>
<accession>A0ABS1WD86</accession>
<protein>
    <submittedName>
        <fullName evidence="2">Uncharacterized protein</fullName>
    </submittedName>
</protein>
<keyword evidence="3" id="KW-1185">Reference proteome</keyword>
<evidence type="ECO:0000313" key="2">
    <source>
        <dbReference type="EMBL" id="MBL7527269.1"/>
    </source>
</evidence>